<dbReference type="AlphaFoldDB" id="A0A058ZVI3"/>
<name>A0A058ZVI3_EUCGR</name>
<dbReference type="EMBL" id="KK198772">
    <property type="protein sequence ID" value="KCW45823.1"/>
    <property type="molecule type" value="Genomic_DNA"/>
</dbReference>
<dbReference type="Gramene" id="KCW45823">
    <property type="protein sequence ID" value="KCW45823"/>
    <property type="gene ID" value="EUGRSUZ_L00341"/>
</dbReference>
<reference evidence="1" key="1">
    <citation type="submission" date="2013-07" db="EMBL/GenBank/DDBJ databases">
        <title>The genome of Eucalyptus grandis.</title>
        <authorList>
            <person name="Schmutz J."/>
            <person name="Hayes R."/>
            <person name="Myburg A."/>
            <person name="Tuskan G."/>
            <person name="Grattapaglia D."/>
            <person name="Rokhsar D.S."/>
        </authorList>
    </citation>
    <scope>NUCLEOTIDE SEQUENCE</scope>
    <source>
        <tissue evidence="1">Leaf extractions</tissue>
    </source>
</reference>
<accession>A0A058ZVI3</accession>
<dbReference type="InParanoid" id="A0A058ZVI3"/>
<organism evidence="1">
    <name type="scientific">Eucalyptus grandis</name>
    <name type="common">Flooded gum</name>
    <dbReference type="NCBI Taxonomy" id="71139"/>
    <lineage>
        <taxon>Eukaryota</taxon>
        <taxon>Viridiplantae</taxon>
        <taxon>Streptophyta</taxon>
        <taxon>Embryophyta</taxon>
        <taxon>Tracheophyta</taxon>
        <taxon>Spermatophyta</taxon>
        <taxon>Magnoliopsida</taxon>
        <taxon>eudicotyledons</taxon>
        <taxon>Gunneridae</taxon>
        <taxon>Pentapetalae</taxon>
        <taxon>rosids</taxon>
        <taxon>malvids</taxon>
        <taxon>Myrtales</taxon>
        <taxon>Myrtaceae</taxon>
        <taxon>Myrtoideae</taxon>
        <taxon>Eucalypteae</taxon>
        <taxon>Eucalyptus</taxon>
    </lineage>
</organism>
<proteinExistence type="predicted"/>
<protein>
    <submittedName>
        <fullName evidence="1">Uncharacterized protein</fullName>
    </submittedName>
</protein>
<gene>
    <name evidence="1" type="ORF">EUGRSUZ_L00341</name>
</gene>
<evidence type="ECO:0000313" key="1">
    <source>
        <dbReference type="EMBL" id="KCW45823.1"/>
    </source>
</evidence>
<sequence>MAAQQTLDPDLSRLWLHRRGRPSPDLGEGWPRQDLFHHFLRLSHDGSTEIWRRSCSAMDRSRSGEGLALSFSEAQ</sequence>